<evidence type="ECO:0000259" key="2">
    <source>
        <dbReference type="Pfam" id="PF13505"/>
    </source>
</evidence>
<evidence type="ECO:0000313" key="3">
    <source>
        <dbReference type="EMBL" id="GGF85181.1"/>
    </source>
</evidence>
<dbReference type="InterPro" id="IPR027385">
    <property type="entry name" value="Beta-barrel_OMP"/>
</dbReference>
<keyword evidence="4" id="KW-1185">Reference proteome</keyword>
<dbReference type="Gene3D" id="2.40.160.20">
    <property type="match status" value="1"/>
</dbReference>
<proteinExistence type="predicted"/>
<protein>
    <recommendedName>
        <fullName evidence="2">Outer membrane protein beta-barrel domain-containing protein</fullName>
    </recommendedName>
</protein>
<evidence type="ECO:0000313" key="4">
    <source>
        <dbReference type="Proteomes" id="UP000606044"/>
    </source>
</evidence>
<dbReference type="EMBL" id="BMCT01000010">
    <property type="protein sequence ID" value="GGF85181.1"/>
    <property type="molecule type" value="Genomic_DNA"/>
</dbReference>
<dbReference type="InterPro" id="IPR011250">
    <property type="entry name" value="OMP/PagP_B-barrel"/>
</dbReference>
<dbReference type="Proteomes" id="UP000606044">
    <property type="component" value="Unassembled WGS sequence"/>
</dbReference>
<organism evidence="3 4">
    <name type="scientific">Azorhizobium oxalatiphilum</name>
    <dbReference type="NCBI Taxonomy" id="980631"/>
    <lineage>
        <taxon>Bacteria</taxon>
        <taxon>Pseudomonadati</taxon>
        <taxon>Pseudomonadota</taxon>
        <taxon>Alphaproteobacteria</taxon>
        <taxon>Hyphomicrobiales</taxon>
        <taxon>Xanthobacteraceae</taxon>
        <taxon>Azorhizobium</taxon>
    </lineage>
</organism>
<name>A0A917FIA8_9HYPH</name>
<dbReference type="SUPFAM" id="SSF56925">
    <property type="entry name" value="OMPA-like"/>
    <property type="match status" value="1"/>
</dbReference>
<evidence type="ECO:0000256" key="1">
    <source>
        <dbReference type="ARBA" id="ARBA00022729"/>
    </source>
</evidence>
<accession>A0A917FIA8</accession>
<dbReference type="Pfam" id="PF13505">
    <property type="entry name" value="OMP_b-brl"/>
    <property type="match status" value="1"/>
</dbReference>
<reference evidence="3" key="2">
    <citation type="submission" date="2020-09" db="EMBL/GenBank/DDBJ databases">
        <authorList>
            <person name="Sun Q."/>
            <person name="Sedlacek I."/>
        </authorList>
    </citation>
    <scope>NUCLEOTIDE SEQUENCE</scope>
    <source>
        <strain evidence="3">CCM 7897</strain>
    </source>
</reference>
<gene>
    <name evidence="3" type="ORF">GCM10007301_51350</name>
</gene>
<feature type="domain" description="Outer membrane protein beta-barrel" evidence="2">
    <location>
        <begin position="46"/>
        <end position="235"/>
    </location>
</feature>
<reference evidence="3" key="1">
    <citation type="journal article" date="2014" name="Int. J. Syst. Evol. Microbiol.">
        <title>Complete genome sequence of Corynebacterium casei LMG S-19264T (=DSM 44701T), isolated from a smear-ripened cheese.</title>
        <authorList>
            <consortium name="US DOE Joint Genome Institute (JGI-PGF)"/>
            <person name="Walter F."/>
            <person name="Albersmeier A."/>
            <person name="Kalinowski J."/>
            <person name="Ruckert C."/>
        </authorList>
    </citation>
    <scope>NUCLEOTIDE SEQUENCE</scope>
    <source>
        <strain evidence="3">CCM 7897</strain>
    </source>
</reference>
<dbReference type="AlphaFoldDB" id="A0A917FIA8"/>
<sequence length="270" mass="28894">MAQALPAGSSVPDRAFFVGAGGSLNSSTYPNQDVFGQGLSNIYNSAGLYAQGEAGGSTSPYLPAQTDISPMLQFGYFQRFAGSNWLWGAKFSYNYLGASSTQDNFLIPQAGRYVGGVTGDLLGNVYAHQSVLKVDNQIDLVPFLGYAFDKGYVYGGAGPSLARMKSELNGLIGFADLFGQTSDITGAPDSFSSTNWVWGATLLAGATYFITPDWFIDLNYSYTMYGTKENHFAAPFSTVHNGLTFNGVAFGYYSGTSDVQTLSLTLNRAF</sequence>
<keyword evidence="1" id="KW-0732">Signal</keyword>
<comment type="caution">
    <text evidence="3">The sequence shown here is derived from an EMBL/GenBank/DDBJ whole genome shotgun (WGS) entry which is preliminary data.</text>
</comment>